<organism evidence="5 6">
    <name type="scientific">Rhizoclosmatium globosum</name>
    <dbReference type="NCBI Taxonomy" id="329046"/>
    <lineage>
        <taxon>Eukaryota</taxon>
        <taxon>Fungi</taxon>
        <taxon>Fungi incertae sedis</taxon>
        <taxon>Chytridiomycota</taxon>
        <taxon>Chytridiomycota incertae sedis</taxon>
        <taxon>Chytridiomycetes</taxon>
        <taxon>Chytridiales</taxon>
        <taxon>Chytriomycetaceae</taxon>
        <taxon>Rhizoclosmatium</taxon>
    </lineage>
</organism>
<evidence type="ECO:0000256" key="3">
    <source>
        <dbReference type="ARBA" id="ARBA00023043"/>
    </source>
</evidence>
<dbReference type="Gene3D" id="1.25.40.20">
    <property type="entry name" value="Ankyrin repeat-containing domain"/>
    <property type="match status" value="3"/>
</dbReference>
<keyword evidence="6" id="KW-1185">Reference proteome</keyword>
<comment type="caution">
    <text evidence="5">The sequence shown here is derived from an EMBL/GenBank/DDBJ whole genome shotgun (WGS) entry which is preliminary data.</text>
</comment>
<dbReference type="Pfam" id="PF12796">
    <property type="entry name" value="Ank_2"/>
    <property type="match status" value="3"/>
</dbReference>
<keyword evidence="2" id="KW-0677">Repeat</keyword>
<dbReference type="AlphaFoldDB" id="A0A1Y2CM99"/>
<dbReference type="STRING" id="329046.A0A1Y2CM99"/>
<dbReference type="InterPro" id="IPR036770">
    <property type="entry name" value="Ankyrin_rpt-contain_sf"/>
</dbReference>
<dbReference type="PANTHER" id="PTHR24161:SF85">
    <property type="entry name" value="PALMITOYLTRANSFERASE HIP14"/>
    <property type="match status" value="1"/>
</dbReference>
<dbReference type="OrthoDB" id="76098at2759"/>
<dbReference type="PROSITE" id="PS50088">
    <property type="entry name" value="ANK_REPEAT"/>
    <property type="match status" value="1"/>
</dbReference>
<sequence>MLQGESTESQEDTEARLPHIYYVPNEVRQAVLLHLPLDPETLENTRMSCKLFCSLIDSIKFARLHIRYQKTMSGYPELWEFLDTEGIRESKWMALPFSYKVSLYREILLEPNWSKVYSVEDLSHNLMCYRRWRMPPDLAMKVICRLLKAGFPIGSQENRAFRWSARSGYTDVVRMLLKHPDVNPADQNHYAIASTPDIEQPDVVRLLLEDPRIDPSAQNHLALRWACDHDHIETIRLLLAHPGVDPSSSNNYWYETLICLNRGHLDIVKLLLQDPRIDPGDQENAVIRTAADKGHTEIVQHLLNDPRVNPADAQSSALALAAAEGHLEVVKLLMEDGRSQPNTFLNHGIRNAAKKGFHEVVALLLTDPRVDPAVDSNLPLRSSAAEGHVQVVELLLRDARVDPSPINCLPLVHAAENGRLNVVQLLLQDSRVNAVPANFRLAILKAVRKGHVELFEFLWRDARADLYINEVLSCAARSKKHVILKKILEDNRVDDVARQQVLRIVHKLRDMETAKVLLSDSKIFGGKVENLSDVVVRGIITSLLSPSCE</sequence>
<name>A0A1Y2CM99_9FUNG</name>
<evidence type="ECO:0000313" key="5">
    <source>
        <dbReference type="EMBL" id="ORY48140.1"/>
    </source>
</evidence>
<dbReference type="PROSITE" id="PS50297">
    <property type="entry name" value="ANK_REP_REGION"/>
    <property type="match status" value="1"/>
</dbReference>
<dbReference type="InterPro" id="IPR002110">
    <property type="entry name" value="Ankyrin_rpt"/>
</dbReference>
<feature type="repeat" description="ANK" evidence="4">
    <location>
        <begin position="313"/>
        <end position="337"/>
    </location>
</feature>
<dbReference type="SMART" id="SM00248">
    <property type="entry name" value="ANK"/>
    <property type="match status" value="8"/>
</dbReference>
<keyword evidence="3 4" id="KW-0040">ANK repeat</keyword>
<dbReference type="PANTHER" id="PTHR24161">
    <property type="entry name" value="ANK_REP_REGION DOMAIN-CONTAINING PROTEIN-RELATED"/>
    <property type="match status" value="1"/>
</dbReference>
<dbReference type="EMBL" id="MCGO01000012">
    <property type="protein sequence ID" value="ORY48140.1"/>
    <property type="molecule type" value="Genomic_DNA"/>
</dbReference>
<evidence type="ECO:0000256" key="4">
    <source>
        <dbReference type="PROSITE-ProRule" id="PRU00023"/>
    </source>
</evidence>
<dbReference type="EC" id="2.3.1.225" evidence="1"/>
<reference evidence="5 6" key="1">
    <citation type="submission" date="2016-07" db="EMBL/GenBank/DDBJ databases">
        <title>Pervasive Adenine N6-methylation of Active Genes in Fungi.</title>
        <authorList>
            <consortium name="DOE Joint Genome Institute"/>
            <person name="Mondo S.J."/>
            <person name="Dannebaum R.O."/>
            <person name="Kuo R.C."/>
            <person name="Labutti K."/>
            <person name="Haridas S."/>
            <person name="Kuo A."/>
            <person name="Salamov A."/>
            <person name="Ahrendt S.R."/>
            <person name="Lipzen A."/>
            <person name="Sullivan W."/>
            <person name="Andreopoulos W.B."/>
            <person name="Clum A."/>
            <person name="Lindquist E."/>
            <person name="Daum C."/>
            <person name="Ramamoorthy G.K."/>
            <person name="Gryganskyi A."/>
            <person name="Culley D."/>
            <person name="Magnuson J.K."/>
            <person name="James T.Y."/>
            <person name="O'Malley M.A."/>
            <person name="Stajich J.E."/>
            <person name="Spatafora J.W."/>
            <person name="Visel A."/>
            <person name="Grigoriev I.V."/>
        </authorList>
    </citation>
    <scope>NUCLEOTIDE SEQUENCE [LARGE SCALE GENOMIC DNA]</scope>
    <source>
        <strain evidence="5 6">JEL800</strain>
    </source>
</reference>
<dbReference type="GO" id="GO:0019706">
    <property type="term" value="F:protein-cysteine S-palmitoyltransferase activity"/>
    <property type="evidence" value="ECO:0007669"/>
    <property type="project" value="UniProtKB-EC"/>
</dbReference>
<gene>
    <name evidence="5" type="ORF">BCR33DRAFT_735643</name>
</gene>
<dbReference type="SUPFAM" id="SSF48403">
    <property type="entry name" value="Ankyrin repeat"/>
    <property type="match status" value="1"/>
</dbReference>
<evidence type="ECO:0000256" key="2">
    <source>
        <dbReference type="ARBA" id="ARBA00022737"/>
    </source>
</evidence>
<evidence type="ECO:0000313" key="6">
    <source>
        <dbReference type="Proteomes" id="UP000193642"/>
    </source>
</evidence>
<protein>
    <recommendedName>
        <fullName evidence="1">protein S-acyltransferase</fullName>
        <ecNumber evidence="1">2.3.1.225</ecNumber>
    </recommendedName>
</protein>
<accession>A0A1Y2CM99</accession>
<evidence type="ECO:0000256" key="1">
    <source>
        <dbReference type="ARBA" id="ARBA00012210"/>
    </source>
</evidence>
<dbReference type="Proteomes" id="UP000193642">
    <property type="component" value="Unassembled WGS sequence"/>
</dbReference>
<proteinExistence type="predicted"/>